<proteinExistence type="predicted"/>
<gene>
    <name evidence="2" type="ORF">HYC85_031033</name>
</gene>
<evidence type="ECO:0000313" key="2">
    <source>
        <dbReference type="EMBL" id="KAF5930160.1"/>
    </source>
</evidence>
<sequence>MSLGVEIVVMAVLGLWGVYLRPLMMRYAGEMMEVMGYAMHRIITGRPSLALSTYLPYSASFLHGFDG</sequence>
<keyword evidence="1" id="KW-0472">Membrane</keyword>
<organism evidence="2 3">
    <name type="scientific">Camellia sinensis</name>
    <name type="common">Tea plant</name>
    <name type="synonym">Thea sinensis</name>
    <dbReference type="NCBI Taxonomy" id="4442"/>
    <lineage>
        <taxon>Eukaryota</taxon>
        <taxon>Viridiplantae</taxon>
        <taxon>Streptophyta</taxon>
        <taxon>Embryophyta</taxon>
        <taxon>Tracheophyta</taxon>
        <taxon>Spermatophyta</taxon>
        <taxon>Magnoliopsida</taxon>
        <taxon>eudicotyledons</taxon>
        <taxon>Gunneridae</taxon>
        <taxon>Pentapetalae</taxon>
        <taxon>asterids</taxon>
        <taxon>Ericales</taxon>
        <taxon>Theaceae</taxon>
        <taxon>Camellia</taxon>
    </lineage>
</organism>
<name>A0A7J7FPN5_CAMSI</name>
<keyword evidence="3" id="KW-1185">Reference proteome</keyword>
<accession>A0A7J7FPN5</accession>
<reference evidence="3" key="1">
    <citation type="journal article" date="2020" name="Nat. Commun.">
        <title>Genome assembly of wild tea tree DASZ reveals pedigree and selection history of tea varieties.</title>
        <authorList>
            <person name="Zhang W."/>
            <person name="Zhang Y."/>
            <person name="Qiu H."/>
            <person name="Guo Y."/>
            <person name="Wan H."/>
            <person name="Zhang X."/>
            <person name="Scossa F."/>
            <person name="Alseekh S."/>
            <person name="Zhang Q."/>
            <person name="Wang P."/>
            <person name="Xu L."/>
            <person name="Schmidt M.H."/>
            <person name="Jia X."/>
            <person name="Li D."/>
            <person name="Zhu A."/>
            <person name="Guo F."/>
            <person name="Chen W."/>
            <person name="Ni D."/>
            <person name="Usadel B."/>
            <person name="Fernie A.R."/>
            <person name="Wen W."/>
        </authorList>
    </citation>
    <scope>NUCLEOTIDE SEQUENCE [LARGE SCALE GENOMIC DNA]</scope>
    <source>
        <strain evidence="3">cv. G240</strain>
    </source>
</reference>
<protein>
    <submittedName>
        <fullName evidence="2">Uncharacterized protein</fullName>
    </submittedName>
</protein>
<reference evidence="2 3" key="2">
    <citation type="submission" date="2020-07" db="EMBL/GenBank/DDBJ databases">
        <title>Genome assembly of wild tea tree DASZ reveals pedigree and selection history of tea varieties.</title>
        <authorList>
            <person name="Zhang W."/>
        </authorList>
    </citation>
    <scope>NUCLEOTIDE SEQUENCE [LARGE SCALE GENOMIC DNA]</scope>
    <source>
        <strain evidence="3">cv. G240</strain>
        <tissue evidence="2">Leaf</tissue>
    </source>
</reference>
<dbReference type="EMBL" id="JACBKZ010000015">
    <property type="protein sequence ID" value="KAF5930160.1"/>
    <property type="molecule type" value="Genomic_DNA"/>
</dbReference>
<keyword evidence="1" id="KW-0812">Transmembrane</keyword>
<dbReference type="Proteomes" id="UP000593564">
    <property type="component" value="Unassembled WGS sequence"/>
</dbReference>
<evidence type="ECO:0000256" key="1">
    <source>
        <dbReference type="SAM" id="Phobius"/>
    </source>
</evidence>
<evidence type="ECO:0000313" key="3">
    <source>
        <dbReference type="Proteomes" id="UP000593564"/>
    </source>
</evidence>
<dbReference type="AlphaFoldDB" id="A0A7J7FPN5"/>
<feature type="transmembrane region" description="Helical" evidence="1">
    <location>
        <begin position="6"/>
        <end position="24"/>
    </location>
</feature>
<keyword evidence="1" id="KW-1133">Transmembrane helix</keyword>
<comment type="caution">
    <text evidence="2">The sequence shown here is derived from an EMBL/GenBank/DDBJ whole genome shotgun (WGS) entry which is preliminary data.</text>
</comment>